<evidence type="ECO:0000313" key="2">
    <source>
        <dbReference type="EMBL" id="WGH93948.1"/>
    </source>
</evidence>
<feature type="compositionally biased region" description="Acidic residues" evidence="1">
    <location>
        <begin position="340"/>
        <end position="353"/>
    </location>
</feature>
<dbReference type="RefSeq" id="WP_110099349.1">
    <property type="nucleotide sequence ID" value="NZ_CP122566.1"/>
</dbReference>
<feature type="region of interest" description="Disordered" evidence="1">
    <location>
        <begin position="274"/>
        <end position="353"/>
    </location>
</feature>
<gene>
    <name evidence="2" type="ORF">QDX21_03890</name>
</gene>
<dbReference type="PIRSF" id="PIRSF028754">
    <property type="entry name" value="UCP028754"/>
    <property type="match status" value="1"/>
</dbReference>
<sequence>MQDPHHLIQFSPAGRDLMTGSEDDPSPLRGTKLLLLFGGHLDAGHLTEQIRYLLFNRLNHEQLITFDTDQLIDYRAQRPHITFDGEKFTDYQRPEISLDVFTDEMDQPFLVLSGPEPDYQWERFSDAVMSIVRELDLSQVAIVDAIPLPVPHTRPLGVTTHGSREELLEGLSTWSPQAQMLAGMSQLLEVKLTENGRKVTGFTLHVPHYLADATYPQAAVAGLEYLSAAMGIVVPTDELREAGRQVDRQLAQQTENSPQISHMVVALEAQFDRYTEDQEQPRSLLLPPNQHIPDGEEIGAQAEDFLNTQSQHNAERLGLSSTARDEDESAEESNGAESGSETDGDNPQDSDGR</sequence>
<evidence type="ECO:0000256" key="1">
    <source>
        <dbReference type="SAM" id="MobiDB-lite"/>
    </source>
</evidence>
<evidence type="ECO:0000313" key="3">
    <source>
        <dbReference type="Proteomes" id="UP001224674"/>
    </source>
</evidence>
<name>A0AAJ6AI83_9MICC</name>
<dbReference type="InterPro" id="IPR019151">
    <property type="entry name" value="Proteasome_assmbl_chaperone_2"/>
</dbReference>
<protein>
    <submittedName>
        <fullName evidence="2">PAC2 family protein</fullName>
    </submittedName>
</protein>
<dbReference type="AlphaFoldDB" id="A0AAJ6AI83"/>
<accession>A0AAJ6AI83</accession>
<dbReference type="InterPro" id="IPR008492">
    <property type="entry name" value="Rv2714-like"/>
</dbReference>
<keyword evidence="3" id="KW-1185">Reference proteome</keyword>
<dbReference type="Proteomes" id="UP001224674">
    <property type="component" value="Chromosome"/>
</dbReference>
<dbReference type="Gene3D" id="3.40.50.10900">
    <property type="entry name" value="PAC-like subunit"/>
    <property type="match status" value="1"/>
</dbReference>
<dbReference type="SUPFAM" id="SSF159659">
    <property type="entry name" value="Cgl1923-like"/>
    <property type="match status" value="1"/>
</dbReference>
<proteinExistence type="predicted"/>
<reference evidence="2 3" key="1">
    <citation type="submission" date="2023-03" db="EMBL/GenBank/DDBJ databases">
        <title>Complete genome sequences of several Auritidibacter ignavus strains isolated from ear infections.</title>
        <authorList>
            <person name="Baehr T."/>
            <person name="Baumhoegger A.M."/>
        </authorList>
    </citation>
    <scope>NUCLEOTIDE SEQUENCE [LARGE SCALE GENOMIC DNA]</scope>
    <source>
        <strain evidence="2 3">BABAE-6</strain>
    </source>
</reference>
<dbReference type="InterPro" id="IPR038389">
    <property type="entry name" value="PSMG2_sf"/>
</dbReference>
<dbReference type="Gene3D" id="1.10.287.100">
    <property type="match status" value="1"/>
</dbReference>
<dbReference type="EMBL" id="CP122566">
    <property type="protein sequence ID" value="WGH93948.1"/>
    <property type="molecule type" value="Genomic_DNA"/>
</dbReference>
<dbReference type="Pfam" id="PF09754">
    <property type="entry name" value="PAC2"/>
    <property type="match status" value="1"/>
</dbReference>
<organism evidence="2 3">
    <name type="scientific">Auritidibacter ignavus</name>
    <dbReference type="NCBI Taxonomy" id="678932"/>
    <lineage>
        <taxon>Bacteria</taxon>
        <taxon>Bacillati</taxon>
        <taxon>Actinomycetota</taxon>
        <taxon>Actinomycetes</taxon>
        <taxon>Micrococcales</taxon>
        <taxon>Micrococcaceae</taxon>
        <taxon>Auritidibacter</taxon>
    </lineage>
</organism>